<gene>
    <name evidence="2" type="ORF">XH99_14445</name>
</gene>
<evidence type="ECO:0000313" key="3">
    <source>
        <dbReference type="Proteomes" id="UP000289546"/>
    </source>
</evidence>
<dbReference type="Proteomes" id="UP000289546">
    <property type="component" value="Unassembled WGS sequence"/>
</dbReference>
<feature type="compositionally biased region" description="Basic and acidic residues" evidence="1">
    <location>
        <begin position="8"/>
        <end position="21"/>
    </location>
</feature>
<accession>A0A4Q0S5Y6</accession>
<protein>
    <submittedName>
        <fullName evidence="2">Uncharacterized protein</fullName>
    </submittedName>
</protein>
<reference evidence="2 3" key="1">
    <citation type="submission" date="2015-04" db="EMBL/GenBank/DDBJ databases">
        <title>Comparative genomics of rhizobia nodulating Arachis hypogaea in China.</title>
        <authorList>
            <person name="Li Y."/>
        </authorList>
    </citation>
    <scope>NUCLEOTIDE SEQUENCE [LARGE SCALE GENOMIC DNA]</scope>
    <source>
        <strain evidence="2 3">CCBAU 51757</strain>
    </source>
</reference>
<evidence type="ECO:0000313" key="2">
    <source>
        <dbReference type="EMBL" id="RXH28623.1"/>
    </source>
</evidence>
<dbReference type="EMBL" id="LBJQ01000074">
    <property type="protein sequence ID" value="RXH28623.1"/>
    <property type="molecule type" value="Genomic_DNA"/>
</dbReference>
<organism evidence="2 3">
    <name type="scientific">Bradyrhizobium nanningense</name>
    <dbReference type="NCBI Taxonomy" id="1325118"/>
    <lineage>
        <taxon>Bacteria</taxon>
        <taxon>Pseudomonadati</taxon>
        <taxon>Pseudomonadota</taxon>
        <taxon>Alphaproteobacteria</taxon>
        <taxon>Hyphomicrobiales</taxon>
        <taxon>Nitrobacteraceae</taxon>
        <taxon>Bradyrhizobium</taxon>
    </lineage>
</organism>
<proteinExistence type="predicted"/>
<dbReference type="AlphaFoldDB" id="A0A4Q0S5Y6"/>
<keyword evidence="3" id="KW-1185">Reference proteome</keyword>
<feature type="region of interest" description="Disordered" evidence="1">
    <location>
        <begin position="1"/>
        <end position="21"/>
    </location>
</feature>
<name>A0A4Q0S5Y6_9BRAD</name>
<evidence type="ECO:0000256" key="1">
    <source>
        <dbReference type="SAM" id="MobiDB-lite"/>
    </source>
</evidence>
<feature type="region of interest" description="Disordered" evidence="1">
    <location>
        <begin position="72"/>
        <end position="94"/>
    </location>
</feature>
<comment type="caution">
    <text evidence="2">The sequence shown here is derived from an EMBL/GenBank/DDBJ whole genome shotgun (WGS) entry which is preliminary data.</text>
</comment>
<sequence length="122" mass="13246">MQTAAGHDTADVVEADKDVQPGDGNGFEKVKFVFKASRKPAKFITREIKKIVDCQRQHRFLHQTAAPTAALDGGRCDGGGGRTRRAGAKRTSAQRLRLHAEDGATSPEKDVFGVAMEKKLRA</sequence>